<comment type="caution">
    <text evidence="2">The sequence shown here is derived from an EMBL/GenBank/DDBJ whole genome shotgun (WGS) entry which is preliminary data.</text>
</comment>
<dbReference type="AlphaFoldDB" id="A0A5C5XEF3"/>
<feature type="compositionally biased region" description="Acidic residues" evidence="1">
    <location>
        <begin position="19"/>
        <end position="39"/>
    </location>
</feature>
<gene>
    <name evidence="2" type="ORF">Pan54_19130</name>
</gene>
<reference evidence="2 3" key="1">
    <citation type="submission" date="2019-02" db="EMBL/GenBank/DDBJ databases">
        <title>Deep-cultivation of Planctomycetes and their phenomic and genomic characterization uncovers novel biology.</title>
        <authorList>
            <person name="Wiegand S."/>
            <person name="Jogler M."/>
            <person name="Boedeker C."/>
            <person name="Pinto D."/>
            <person name="Vollmers J."/>
            <person name="Rivas-Marin E."/>
            <person name="Kohn T."/>
            <person name="Peeters S.H."/>
            <person name="Heuer A."/>
            <person name="Rast P."/>
            <person name="Oberbeckmann S."/>
            <person name="Bunk B."/>
            <person name="Jeske O."/>
            <person name="Meyerdierks A."/>
            <person name="Storesund J.E."/>
            <person name="Kallscheuer N."/>
            <person name="Luecker S."/>
            <person name="Lage O.M."/>
            <person name="Pohl T."/>
            <person name="Merkel B.J."/>
            <person name="Hornburger P."/>
            <person name="Mueller R.-W."/>
            <person name="Bruemmer F."/>
            <person name="Labrenz M."/>
            <person name="Spormann A.M."/>
            <person name="Op Den Camp H."/>
            <person name="Overmann J."/>
            <person name="Amann R."/>
            <person name="Jetten M.S.M."/>
            <person name="Mascher T."/>
            <person name="Medema M.H."/>
            <person name="Devos D.P."/>
            <person name="Kaster A.-K."/>
            <person name="Ovreas L."/>
            <person name="Rohde M."/>
            <person name="Galperin M.Y."/>
            <person name="Jogler C."/>
        </authorList>
    </citation>
    <scope>NUCLEOTIDE SEQUENCE [LARGE SCALE GENOMIC DNA]</scope>
    <source>
        <strain evidence="2 3">Pan54</strain>
    </source>
</reference>
<sequence length="39" mass="4270">MIQKNELQAPKVNFGNEPVDIDPTTDDGVDIDTPLEGDK</sequence>
<accession>A0A5C5XEF3</accession>
<dbReference type="EMBL" id="SJPG01000001">
    <property type="protein sequence ID" value="TWT61178.1"/>
    <property type="molecule type" value="Genomic_DNA"/>
</dbReference>
<evidence type="ECO:0000256" key="1">
    <source>
        <dbReference type="SAM" id="MobiDB-lite"/>
    </source>
</evidence>
<protein>
    <submittedName>
        <fullName evidence="2">Uncharacterized protein</fullName>
    </submittedName>
</protein>
<evidence type="ECO:0000313" key="2">
    <source>
        <dbReference type="EMBL" id="TWT61178.1"/>
    </source>
</evidence>
<keyword evidence="3" id="KW-1185">Reference proteome</keyword>
<proteinExistence type="predicted"/>
<name>A0A5C5XEF3_9PLAN</name>
<evidence type="ECO:0000313" key="3">
    <source>
        <dbReference type="Proteomes" id="UP000316095"/>
    </source>
</evidence>
<feature type="region of interest" description="Disordered" evidence="1">
    <location>
        <begin position="1"/>
        <end position="39"/>
    </location>
</feature>
<dbReference type="Proteomes" id="UP000316095">
    <property type="component" value="Unassembled WGS sequence"/>
</dbReference>
<organism evidence="2 3">
    <name type="scientific">Rubinisphaera italica</name>
    <dbReference type="NCBI Taxonomy" id="2527969"/>
    <lineage>
        <taxon>Bacteria</taxon>
        <taxon>Pseudomonadati</taxon>
        <taxon>Planctomycetota</taxon>
        <taxon>Planctomycetia</taxon>
        <taxon>Planctomycetales</taxon>
        <taxon>Planctomycetaceae</taxon>
        <taxon>Rubinisphaera</taxon>
    </lineage>
</organism>